<keyword evidence="6 10" id="KW-0812">Transmembrane</keyword>
<keyword evidence="4" id="KW-0150">Chloroplast</keyword>
<keyword evidence="5" id="KW-0934">Plastid</keyword>
<sequence length="323" mass="33113">MALSAQAILLRAPSPGFRFLGTKRSVRISPQRIRVCTASALSPLVNLAEAHIGIDSHSLVATLADDSLAESFSNFLYTAGQDASGLVESQLTALGPASLAIIFGAGLVTSLSPCTLSVLPLTLGYIGASGPGKSRTQKIADSVAFSLGLATTLAVLGIVASLAGKAYGQIGQGLPIAVSCFAMVMGLNLLEIIELQLPSFFGDFDPKAAAAKFPSSVQAYLAGLTFALAASPCSTPVLASILAYVSTSQDPVVGGTLLLAYTSGYVAPLLLAASLAGAVQQLMSLRKYSAWINPTSGALLLGGGLYTFLVRVFPETDMGMMSM</sequence>
<feature type="transmembrane region" description="Helical" evidence="10">
    <location>
        <begin position="170"/>
        <end position="190"/>
    </location>
</feature>
<dbReference type="PANTHER" id="PTHR31272:SF6">
    <property type="entry name" value="CYTOCHROME C-TYPE BIOGENESIS CCDA-LIKE CHLOROPLASTIC PROTEIN"/>
    <property type="match status" value="1"/>
</dbReference>
<dbReference type="Proteomes" id="UP001633002">
    <property type="component" value="Unassembled WGS sequence"/>
</dbReference>
<dbReference type="GO" id="GO:0017004">
    <property type="term" value="P:cytochrome complex assembly"/>
    <property type="evidence" value="ECO:0007669"/>
    <property type="project" value="UniProtKB-KW"/>
</dbReference>
<dbReference type="AlphaFoldDB" id="A0ABD3GYT1"/>
<proteinExistence type="inferred from homology"/>
<comment type="subcellular location">
    <subcellularLocation>
        <location evidence="1">Membrane</location>
        <topology evidence="1">Multi-pass membrane protein</topology>
    </subcellularLocation>
    <subcellularLocation>
        <location evidence="2">Plastid</location>
        <location evidence="2">Chloroplast</location>
    </subcellularLocation>
</comment>
<keyword evidence="7" id="KW-0201">Cytochrome c-type biogenesis</keyword>
<keyword evidence="8 10" id="KW-1133">Transmembrane helix</keyword>
<evidence type="ECO:0000259" key="11">
    <source>
        <dbReference type="Pfam" id="PF02683"/>
    </source>
</evidence>
<evidence type="ECO:0000256" key="4">
    <source>
        <dbReference type="ARBA" id="ARBA00022528"/>
    </source>
</evidence>
<evidence type="ECO:0000256" key="10">
    <source>
        <dbReference type="SAM" id="Phobius"/>
    </source>
</evidence>
<evidence type="ECO:0000313" key="13">
    <source>
        <dbReference type="Proteomes" id="UP001633002"/>
    </source>
</evidence>
<evidence type="ECO:0000313" key="12">
    <source>
        <dbReference type="EMBL" id="KAL3684408.1"/>
    </source>
</evidence>
<dbReference type="GO" id="GO:0009507">
    <property type="term" value="C:chloroplast"/>
    <property type="evidence" value="ECO:0007669"/>
    <property type="project" value="UniProtKB-SubCell"/>
</dbReference>
<evidence type="ECO:0000256" key="5">
    <source>
        <dbReference type="ARBA" id="ARBA00022640"/>
    </source>
</evidence>
<evidence type="ECO:0000256" key="2">
    <source>
        <dbReference type="ARBA" id="ARBA00004229"/>
    </source>
</evidence>
<dbReference type="InterPro" id="IPR003834">
    <property type="entry name" value="Cyt_c_assmbl_TM_dom"/>
</dbReference>
<evidence type="ECO:0000256" key="1">
    <source>
        <dbReference type="ARBA" id="ARBA00004141"/>
    </source>
</evidence>
<dbReference type="EMBL" id="JBJQOH010000006">
    <property type="protein sequence ID" value="KAL3684408.1"/>
    <property type="molecule type" value="Genomic_DNA"/>
</dbReference>
<feature type="transmembrane region" description="Helical" evidence="10">
    <location>
        <begin position="257"/>
        <end position="279"/>
    </location>
</feature>
<keyword evidence="9 10" id="KW-0472">Membrane</keyword>
<feature type="domain" description="Cytochrome C biogenesis protein transmembrane" evidence="11">
    <location>
        <begin position="99"/>
        <end position="279"/>
    </location>
</feature>
<organism evidence="12 13">
    <name type="scientific">Riccia sorocarpa</name>
    <dbReference type="NCBI Taxonomy" id="122646"/>
    <lineage>
        <taxon>Eukaryota</taxon>
        <taxon>Viridiplantae</taxon>
        <taxon>Streptophyta</taxon>
        <taxon>Embryophyta</taxon>
        <taxon>Marchantiophyta</taxon>
        <taxon>Marchantiopsida</taxon>
        <taxon>Marchantiidae</taxon>
        <taxon>Marchantiales</taxon>
        <taxon>Ricciaceae</taxon>
        <taxon>Riccia</taxon>
    </lineage>
</organism>
<gene>
    <name evidence="12" type="ORF">R1sor_002430</name>
</gene>
<evidence type="ECO:0000256" key="9">
    <source>
        <dbReference type="ARBA" id="ARBA00023136"/>
    </source>
</evidence>
<name>A0ABD3GYT1_9MARC</name>
<evidence type="ECO:0000256" key="8">
    <source>
        <dbReference type="ARBA" id="ARBA00022989"/>
    </source>
</evidence>
<dbReference type="PANTHER" id="PTHR31272">
    <property type="entry name" value="CYTOCHROME C-TYPE BIOGENESIS PROTEIN HI_1454-RELATED"/>
    <property type="match status" value="1"/>
</dbReference>
<evidence type="ECO:0000256" key="6">
    <source>
        <dbReference type="ARBA" id="ARBA00022692"/>
    </source>
</evidence>
<evidence type="ECO:0000256" key="7">
    <source>
        <dbReference type="ARBA" id="ARBA00022748"/>
    </source>
</evidence>
<evidence type="ECO:0000256" key="3">
    <source>
        <dbReference type="ARBA" id="ARBA00006143"/>
    </source>
</evidence>
<feature type="transmembrane region" description="Helical" evidence="10">
    <location>
        <begin position="99"/>
        <end position="123"/>
    </location>
</feature>
<dbReference type="Pfam" id="PF02683">
    <property type="entry name" value="DsbD_TM"/>
    <property type="match status" value="1"/>
</dbReference>
<comment type="similarity">
    <text evidence="3">Belongs to the DsbD family.</text>
</comment>
<feature type="transmembrane region" description="Helical" evidence="10">
    <location>
        <begin position="219"/>
        <end position="245"/>
    </location>
</feature>
<feature type="transmembrane region" description="Helical" evidence="10">
    <location>
        <begin position="143"/>
        <end position="164"/>
    </location>
</feature>
<feature type="transmembrane region" description="Helical" evidence="10">
    <location>
        <begin position="291"/>
        <end position="313"/>
    </location>
</feature>
<accession>A0ABD3GYT1</accession>
<protein>
    <recommendedName>
        <fullName evidence="11">Cytochrome C biogenesis protein transmembrane domain-containing protein</fullName>
    </recommendedName>
</protein>
<comment type="caution">
    <text evidence="12">The sequence shown here is derived from an EMBL/GenBank/DDBJ whole genome shotgun (WGS) entry which is preliminary data.</text>
</comment>
<reference evidence="12 13" key="1">
    <citation type="submission" date="2024-09" db="EMBL/GenBank/DDBJ databases">
        <title>Chromosome-scale assembly of Riccia sorocarpa.</title>
        <authorList>
            <person name="Paukszto L."/>
        </authorList>
    </citation>
    <scope>NUCLEOTIDE SEQUENCE [LARGE SCALE GENOMIC DNA]</scope>
    <source>
        <strain evidence="12">LP-2024</strain>
        <tissue evidence="12">Aerial parts of the thallus</tissue>
    </source>
</reference>
<keyword evidence="13" id="KW-1185">Reference proteome</keyword>
<dbReference type="InterPro" id="IPR051790">
    <property type="entry name" value="Cytochrome_c-biogenesis_DsbD"/>
</dbReference>
<dbReference type="GO" id="GO:0016020">
    <property type="term" value="C:membrane"/>
    <property type="evidence" value="ECO:0007669"/>
    <property type="project" value="UniProtKB-SubCell"/>
</dbReference>